<proteinExistence type="predicted"/>
<dbReference type="AlphaFoldDB" id="A0AAW0DEE9"/>
<comment type="caution">
    <text evidence="1">The sequence shown here is derived from an EMBL/GenBank/DDBJ whole genome shotgun (WGS) entry which is preliminary data.</text>
</comment>
<sequence>MSSIIKNSNENDPQDEWDSYYPAHRPLLTDPEPILKIPGLDIRDAEDLRLVIPKQILSEPTQRRICEEVAERCVICFTKSPYSEGGRALPLLHRIHVETAISFQIIPDDFPVDCQENGIWRGYSFRFIYPTPLTFFELKLSFFLPAPLLRYILERRKENPSPSIYQILKDLEDQPSLDEGASALLGTYKLRPAEPLVSEVMFPDVPSFITHQASDGQAYTYDIRSSTCSTPTLDDSPRNQFWKLHRPSWIMFAFLVTHLSFAHYGKKLDGYIPPEECKLSAALYSDLLVKRLGTTTMTGPKMLQGDLDMKGF</sequence>
<protein>
    <submittedName>
        <fullName evidence="1">Uncharacterized protein</fullName>
    </submittedName>
</protein>
<evidence type="ECO:0000313" key="2">
    <source>
        <dbReference type="Proteomes" id="UP001383192"/>
    </source>
</evidence>
<evidence type="ECO:0000313" key="1">
    <source>
        <dbReference type="EMBL" id="KAK7050948.1"/>
    </source>
</evidence>
<keyword evidence="2" id="KW-1185">Reference proteome</keyword>
<organism evidence="1 2">
    <name type="scientific">Paramarasmius palmivorus</name>
    <dbReference type="NCBI Taxonomy" id="297713"/>
    <lineage>
        <taxon>Eukaryota</taxon>
        <taxon>Fungi</taxon>
        <taxon>Dikarya</taxon>
        <taxon>Basidiomycota</taxon>
        <taxon>Agaricomycotina</taxon>
        <taxon>Agaricomycetes</taxon>
        <taxon>Agaricomycetidae</taxon>
        <taxon>Agaricales</taxon>
        <taxon>Marasmiineae</taxon>
        <taxon>Marasmiaceae</taxon>
        <taxon>Paramarasmius</taxon>
    </lineage>
</organism>
<gene>
    <name evidence="1" type="ORF">VNI00_005060</name>
</gene>
<accession>A0AAW0DEE9</accession>
<reference evidence="1 2" key="1">
    <citation type="submission" date="2024-01" db="EMBL/GenBank/DDBJ databases">
        <title>A draft genome for a cacao thread blight-causing isolate of Paramarasmius palmivorus.</title>
        <authorList>
            <person name="Baruah I.K."/>
            <person name="Bukari Y."/>
            <person name="Amoako-Attah I."/>
            <person name="Meinhardt L.W."/>
            <person name="Bailey B.A."/>
            <person name="Cohen S.P."/>
        </authorList>
    </citation>
    <scope>NUCLEOTIDE SEQUENCE [LARGE SCALE GENOMIC DNA]</scope>
    <source>
        <strain evidence="1 2">GH-12</strain>
    </source>
</reference>
<dbReference type="EMBL" id="JAYKXP010000014">
    <property type="protein sequence ID" value="KAK7050948.1"/>
    <property type="molecule type" value="Genomic_DNA"/>
</dbReference>
<dbReference type="Proteomes" id="UP001383192">
    <property type="component" value="Unassembled WGS sequence"/>
</dbReference>
<name>A0AAW0DEE9_9AGAR</name>